<accession>A0AA38UHC4</accession>
<reference evidence="2" key="1">
    <citation type="submission" date="2022-08" db="EMBL/GenBank/DDBJ databases">
        <authorList>
            <consortium name="DOE Joint Genome Institute"/>
            <person name="Min B."/>
            <person name="Riley R."/>
            <person name="Sierra-Patev S."/>
            <person name="Naranjo-Ortiz M."/>
            <person name="Looney B."/>
            <person name="Konkel Z."/>
            <person name="Slot J.C."/>
            <person name="Sakamoto Y."/>
            <person name="Steenwyk J.L."/>
            <person name="Rokas A."/>
            <person name="Carro J."/>
            <person name="Camarero S."/>
            <person name="Ferreira P."/>
            <person name="Molpeceres G."/>
            <person name="Ruiz-Duenas F.J."/>
            <person name="Serrano A."/>
            <person name="Henrissat B."/>
            <person name="Drula E."/>
            <person name="Hughes K.W."/>
            <person name="Mata J.L."/>
            <person name="Ishikawa N.K."/>
            <person name="Vargas-Isla R."/>
            <person name="Ushijima S."/>
            <person name="Smith C.A."/>
            <person name="Ahrendt S."/>
            <person name="Andreopoulos W."/>
            <person name="He G."/>
            <person name="Labutti K."/>
            <person name="Lipzen A."/>
            <person name="Ng V."/>
            <person name="Sandor L."/>
            <person name="Barry K."/>
            <person name="Martinez A.T."/>
            <person name="Xiao Y."/>
            <person name="Gibbons J.G."/>
            <person name="Terashima K."/>
            <person name="Hibbett D.S."/>
            <person name="Grigoriev I.V."/>
        </authorList>
    </citation>
    <scope>NUCLEOTIDE SEQUENCE</scope>
    <source>
        <strain evidence="2">TFB9207</strain>
    </source>
</reference>
<evidence type="ECO:0000256" key="1">
    <source>
        <dbReference type="SAM" id="Phobius"/>
    </source>
</evidence>
<organism evidence="2 3">
    <name type="scientific">Lentinula raphanica</name>
    <dbReference type="NCBI Taxonomy" id="153919"/>
    <lineage>
        <taxon>Eukaryota</taxon>
        <taxon>Fungi</taxon>
        <taxon>Dikarya</taxon>
        <taxon>Basidiomycota</taxon>
        <taxon>Agaricomycotina</taxon>
        <taxon>Agaricomycetes</taxon>
        <taxon>Agaricomycetidae</taxon>
        <taxon>Agaricales</taxon>
        <taxon>Marasmiineae</taxon>
        <taxon>Omphalotaceae</taxon>
        <taxon>Lentinula</taxon>
    </lineage>
</organism>
<dbReference type="Proteomes" id="UP001163846">
    <property type="component" value="Unassembled WGS sequence"/>
</dbReference>
<keyword evidence="1" id="KW-1133">Transmembrane helix</keyword>
<feature type="transmembrane region" description="Helical" evidence="1">
    <location>
        <begin position="57"/>
        <end position="75"/>
    </location>
</feature>
<keyword evidence="1" id="KW-0812">Transmembrane</keyword>
<proteinExistence type="predicted"/>
<name>A0AA38UHC4_9AGAR</name>
<keyword evidence="1" id="KW-0472">Membrane</keyword>
<feature type="transmembrane region" description="Helical" evidence="1">
    <location>
        <begin position="20"/>
        <end position="45"/>
    </location>
</feature>
<dbReference type="AlphaFoldDB" id="A0AA38UHC4"/>
<dbReference type="EMBL" id="MU806038">
    <property type="protein sequence ID" value="KAJ3841469.1"/>
    <property type="molecule type" value="Genomic_DNA"/>
</dbReference>
<gene>
    <name evidence="2" type="ORF">F5878DRAFT_11114</name>
</gene>
<protein>
    <submittedName>
        <fullName evidence="2">Uncharacterized protein</fullName>
    </submittedName>
</protein>
<evidence type="ECO:0000313" key="3">
    <source>
        <dbReference type="Proteomes" id="UP001163846"/>
    </source>
</evidence>
<sequence length="127" mass="14617">MRSTGEERDVRRHFLEPRLLLRLCWVSRVAQLYQGPHFLVFPVLHHISKVWELSTSGIQRILLLYWVVCGWLTGLRRKMRECSLAASRPYIEFSLIATGLPDKTLSRPTLRMNTEASASIQEVNGPG</sequence>
<comment type="caution">
    <text evidence="2">The sequence shown here is derived from an EMBL/GenBank/DDBJ whole genome shotgun (WGS) entry which is preliminary data.</text>
</comment>
<evidence type="ECO:0000313" key="2">
    <source>
        <dbReference type="EMBL" id="KAJ3841469.1"/>
    </source>
</evidence>
<keyword evidence="3" id="KW-1185">Reference proteome</keyword>